<evidence type="ECO:0000256" key="1">
    <source>
        <dbReference type="SAM" id="MobiDB-lite"/>
    </source>
</evidence>
<dbReference type="Gene3D" id="1.10.1660.10">
    <property type="match status" value="1"/>
</dbReference>
<keyword evidence="3" id="KW-1185">Reference proteome</keyword>
<dbReference type="Proteomes" id="UP000319213">
    <property type="component" value="Unassembled WGS sequence"/>
</dbReference>
<sequence>MSFGMVRITRTDLMDPDAFARACGLHPELVRRLVVLGLLEAFTDRSGRMWLPRSQLAVAARIQRLRAALPVNYAALGLVIDLLDRIAELEAALRRRPAAGPPGAAAGRTRPQPLARRPDDTYRTWG</sequence>
<dbReference type="OrthoDB" id="5526358at2"/>
<gene>
    <name evidence="2" type="ORF">FHX40_4008</name>
</gene>
<organism evidence="2 3">
    <name type="scientific">Thermopolyspora flexuosa</name>
    <dbReference type="NCBI Taxonomy" id="103836"/>
    <lineage>
        <taxon>Bacteria</taxon>
        <taxon>Bacillati</taxon>
        <taxon>Actinomycetota</taxon>
        <taxon>Actinomycetes</taxon>
        <taxon>Streptosporangiales</taxon>
        <taxon>Streptosporangiaceae</taxon>
        <taxon>Thermopolyspora</taxon>
    </lineage>
</organism>
<dbReference type="RefSeq" id="WP_142261014.1">
    <property type="nucleotide sequence ID" value="NZ_BMPV01000002.1"/>
</dbReference>
<feature type="region of interest" description="Disordered" evidence="1">
    <location>
        <begin position="96"/>
        <end position="126"/>
    </location>
</feature>
<accession>A0A543J342</accession>
<reference evidence="2 3" key="1">
    <citation type="submission" date="2019-06" db="EMBL/GenBank/DDBJ databases">
        <title>Sequencing the genomes of 1000 actinobacteria strains.</title>
        <authorList>
            <person name="Klenk H.-P."/>
        </authorList>
    </citation>
    <scope>NUCLEOTIDE SEQUENCE [LARGE SCALE GENOMIC DNA]</scope>
    <source>
        <strain evidence="2 3">DSM 43186</strain>
    </source>
</reference>
<proteinExistence type="predicted"/>
<comment type="caution">
    <text evidence="2">The sequence shown here is derived from an EMBL/GenBank/DDBJ whole genome shotgun (WGS) entry which is preliminary data.</text>
</comment>
<protein>
    <submittedName>
        <fullName evidence="2">MerR-like DNA binding protein</fullName>
    </submittedName>
</protein>
<evidence type="ECO:0000313" key="2">
    <source>
        <dbReference type="EMBL" id="TQM77251.1"/>
    </source>
</evidence>
<feature type="compositionally biased region" description="Basic and acidic residues" evidence="1">
    <location>
        <begin position="116"/>
        <end position="126"/>
    </location>
</feature>
<dbReference type="AlphaFoldDB" id="A0A543J342"/>
<evidence type="ECO:0000313" key="3">
    <source>
        <dbReference type="Proteomes" id="UP000319213"/>
    </source>
</evidence>
<name>A0A543J342_9ACTN</name>
<dbReference type="Pfam" id="PF13591">
    <property type="entry name" value="MerR_2"/>
    <property type="match status" value="1"/>
</dbReference>
<dbReference type="EMBL" id="VFPQ01000001">
    <property type="protein sequence ID" value="TQM77251.1"/>
    <property type="molecule type" value="Genomic_DNA"/>
</dbReference>